<dbReference type="Gene3D" id="3.90.960.10">
    <property type="entry name" value="YbaK/aminoacyl-tRNA synthetase-associated domain"/>
    <property type="match status" value="1"/>
</dbReference>
<proteinExistence type="predicted"/>
<dbReference type="SUPFAM" id="SSF55826">
    <property type="entry name" value="YbaK/ProRS associated domain"/>
    <property type="match status" value="1"/>
</dbReference>
<dbReference type="Pfam" id="PF04073">
    <property type="entry name" value="tRNA_edit"/>
    <property type="match status" value="1"/>
</dbReference>
<dbReference type="InterPro" id="IPR013976">
    <property type="entry name" value="HDOD"/>
</dbReference>
<organism evidence="2 3">
    <name type="scientific">Pseudomonas salomonii</name>
    <dbReference type="NCBI Taxonomy" id="191391"/>
    <lineage>
        <taxon>Bacteria</taxon>
        <taxon>Pseudomonadati</taxon>
        <taxon>Pseudomonadota</taxon>
        <taxon>Gammaproteobacteria</taxon>
        <taxon>Pseudomonadales</taxon>
        <taxon>Pseudomonadaceae</taxon>
        <taxon>Pseudomonas</taxon>
    </lineage>
</organism>
<gene>
    <name evidence="2" type="ORF">ALP97_100424</name>
</gene>
<feature type="domain" description="HDOD" evidence="1">
    <location>
        <begin position="243"/>
        <end position="443"/>
    </location>
</feature>
<dbReference type="Pfam" id="PF08668">
    <property type="entry name" value="HDOD"/>
    <property type="match status" value="1"/>
</dbReference>
<dbReference type="InterPro" id="IPR007214">
    <property type="entry name" value="YbaK/aa-tRNA-synth-assoc-dom"/>
</dbReference>
<dbReference type="AlphaFoldDB" id="A0A3M4QEH2"/>
<comment type="caution">
    <text evidence="2">The sequence shown here is derived from an EMBL/GenBank/DDBJ whole genome shotgun (WGS) entry which is preliminary data.</text>
</comment>
<dbReference type="SUPFAM" id="SSF109604">
    <property type="entry name" value="HD-domain/PDEase-like"/>
    <property type="match status" value="1"/>
</dbReference>
<dbReference type="Gene3D" id="1.10.3210.10">
    <property type="entry name" value="Hypothetical protein af1432"/>
    <property type="match status" value="1"/>
</dbReference>
<dbReference type="GO" id="GO:0002161">
    <property type="term" value="F:aminoacyl-tRNA deacylase activity"/>
    <property type="evidence" value="ECO:0007669"/>
    <property type="project" value="InterPro"/>
</dbReference>
<dbReference type="PANTHER" id="PTHR33525:SF3">
    <property type="entry name" value="RIBONUCLEASE Y"/>
    <property type="match status" value="1"/>
</dbReference>
<dbReference type="Proteomes" id="UP000277179">
    <property type="component" value="Unassembled WGS sequence"/>
</dbReference>
<sequence>MARACQPLAGSLAQAWAAIRPSVTPDSLIQPTGVSSWLYFGDCTKLDQAMSEVALATAPLTAPPVIRALLAKLAIPYTEVTEHAGLNPAQKVQAVLLEDAVGALMVLFPQSQLLDLNRLAELTGRRLTAVSPDRIERMLAKHELSLLPGLPALTSSPCLYEGSLLSEPSLLVHSGEAGLLLEIASSDFKSMLTKASAGHFGEPLSNIRPNLDRPNDDREEITQAMQAFTARRIQQRLEATIEIPPLADTAQKIIKLRVDPNATIDDITSVVETDPALAAQVVSWAASPYYASPGKIRSVEDAIVRVLGFDLVINLALGLALGKTLSLPKDHPHQSTPYWHQSIYTAAVIEGLTRAMPRAQRPEAGLTYLAGLLHNFGYLLLAHVFPPHFSLICRHLEVNPHLCHSYVEQHLLGISREQIGAWLMRYWDMPDELSTALRFQHDPTYDGQYAEYPNLVCLAVRLLRSRGIGSGPDEAIPDALLERLGLSREKAEEVVGKVLDAEVLLRELASQFSQG</sequence>
<reference evidence="2 3" key="1">
    <citation type="submission" date="2018-08" db="EMBL/GenBank/DDBJ databases">
        <title>Recombination of ecologically and evolutionarily significant loci maintains genetic cohesion in the Pseudomonas syringae species complex.</title>
        <authorList>
            <person name="Dillon M."/>
            <person name="Thakur S."/>
            <person name="Almeida R.N.D."/>
            <person name="Weir B.S."/>
            <person name="Guttman D.S."/>
        </authorList>
    </citation>
    <scope>NUCLEOTIDE SEQUENCE [LARGE SCALE GENOMIC DNA]</scope>
    <source>
        <strain evidence="2 3">ICMP 11288</strain>
    </source>
</reference>
<dbReference type="InterPro" id="IPR052340">
    <property type="entry name" value="RNase_Y/CdgJ"/>
</dbReference>
<accession>A0A3M4QEH2</accession>
<name>A0A3M4QEH2_9PSED</name>
<dbReference type="EMBL" id="RBRL01000188">
    <property type="protein sequence ID" value="RMQ88799.1"/>
    <property type="molecule type" value="Genomic_DNA"/>
</dbReference>
<evidence type="ECO:0000259" key="1">
    <source>
        <dbReference type="PROSITE" id="PS51833"/>
    </source>
</evidence>
<protein>
    <recommendedName>
        <fullName evidence="1">HDOD domain-containing protein</fullName>
    </recommendedName>
</protein>
<dbReference type="InterPro" id="IPR014627">
    <property type="entry name" value="UCP036888_HDGYP-like"/>
</dbReference>
<evidence type="ECO:0000313" key="2">
    <source>
        <dbReference type="EMBL" id="RMQ88799.1"/>
    </source>
</evidence>
<dbReference type="PROSITE" id="PS51833">
    <property type="entry name" value="HDOD"/>
    <property type="match status" value="1"/>
</dbReference>
<dbReference type="PIRSF" id="PIRSF036888">
    <property type="entry name" value="HDGYPm_UCP036888"/>
    <property type="match status" value="1"/>
</dbReference>
<dbReference type="InterPro" id="IPR036754">
    <property type="entry name" value="YbaK/aa-tRNA-synt-asso_dom_sf"/>
</dbReference>
<evidence type="ECO:0000313" key="3">
    <source>
        <dbReference type="Proteomes" id="UP000277179"/>
    </source>
</evidence>
<dbReference type="PANTHER" id="PTHR33525">
    <property type="match status" value="1"/>
</dbReference>